<keyword evidence="2" id="KW-0732">Signal</keyword>
<dbReference type="EMBL" id="HBFA01002627">
    <property type="protein sequence ID" value="CAD8649919.1"/>
    <property type="molecule type" value="Transcribed_RNA"/>
</dbReference>
<gene>
    <name evidence="3" type="ORF">POBO1169_LOCUS1289</name>
</gene>
<feature type="chain" id="PRO_5030650178" description="Pherophorin domain-containing protein" evidence="2">
    <location>
        <begin position="34"/>
        <end position="355"/>
    </location>
</feature>
<evidence type="ECO:0008006" key="4">
    <source>
        <dbReference type="Google" id="ProtNLM"/>
    </source>
</evidence>
<reference evidence="3" key="1">
    <citation type="submission" date="2021-01" db="EMBL/GenBank/DDBJ databases">
        <authorList>
            <person name="Corre E."/>
            <person name="Pelletier E."/>
            <person name="Niang G."/>
            <person name="Scheremetjew M."/>
            <person name="Finn R."/>
            <person name="Kale V."/>
            <person name="Holt S."/>
            <person name="Cochrane G."/>
            <person name="Meng A."/>
            <person name="Brown T."/>
            <person name="Cohen L."/>
        </authorList>
    </citation>
    <scope>NUCLEOTIDE SEQUENCE</scope>
    <source>
        <strain evidence="3">CCMP722</strain>
    </source>
</reference>
<feature type="compositionally biased region" description="Pro residues" evidence="1">
    <location>
        <begin position="145"/>
        <end position="197"/>
    </location>
</feature>
<evidence type="ECO:0000256" key="2">
    <source>
        <dbReference type="SAM" id="SignalP"/>
    </source>
</evidence>
<dbReference type="PRINTS" id="PR01217">
    <property type="entry name" value="PRICHEXTENSN"/>
</dbReference>
<sequence length="355" mass="36667">MASIKDATIPLTFFAPSRTVLILIAFTLSTASANSVPSCSSTRPGSSFFNGNRELRIPSSLIDATSQQSVTSWSNALCCIYTHVTEISSGSPVMITYDGSRLSYDYNSFEAVADTAYSDICGMSMGSADCNNRATCIDQAFSTPGPCPPPPPPLSPRPPPPRPPPPRPPPSPPPPNPPPPSLPPPPSPPPPRTPPALQPASESPTQSTAAPTTSSPTLTTQPLASSISPTSSPTQLPSQAPTVSSTPLDTSGSGLLDSVDGSTQGALDTEAVVDDTPTPAPARSSANAASEESPDNNPDVPGTDNTGSEVAPSDGEDDECPVVEVQTAGAERGQRRIPYLVTAAALVWVLCWHMD</sequence>
<evidence type="ECO:0000313" key="3">
    <source>
        <dbReference type="EMBL" id="CAD8649919.1"/>
    </source>
</evidence>
<dbReference type="AlphaFoldDB" id="A0A7S0MSS9"/>
<accession>A0A7S0MSS9</accession>
<feature type="signal peptide" evidence="2">
    <location>
        <begin position="1"/>
        <end position="33"/>
    </location>
</feature>
<feature type="region of interest" description="Disordered" evidence="1">
    <location>
        <begin position="145"/>
        <end position="320"/>
    </location>
</feature>
<feature type="compositionally biased region" description="Low complexity" evidence="1">
    <location>
        <begin position="275"/>
        <end position="291"/>
    </location>
</feature>
<proteinExistence type="predicted"/>
<feature type="compositionally biased region" description="Low complexity" evidence="1">
    <location>
        <begin position="199"/>
        <end position="263"/>
    </location>
</feature>
<name>A0A7S0MSS9_9CHLO</name>
<organism evidence="3">
    <name type="scientific">Pyramimonas obovata</name>
    <dbReference type="NCBI Taxonomy" id="1411642"/>
    <lineage>
        <taxon>Eukaryota</taxon>
        <taxon>Viridiplantae</taxon>
        <taxon>Chlorophyta</taxon>
        <taxon>Pyramimonadophyceae</taxon>
        <taxon>Pyramimonadales</taxon>
        <taxon>Pyramimonadaceae</taxon>
        <taxon>Pyramimonas</taxon>
        <taxon>Pyramimonas incertae sedis</taxon>
    </lineage>
</organism>
<evidence type="ECO:0000256" key="1">
    <source>
        <dbReference type="SAM" id="MobiDB-lite"/>
    </source>
</evidence>
<protein>
    <recommendedName>
        <fullName evidence="4">Pherophorin domain-containing protein</fullName>
    </recommendedName>
</protein>